<gene>
    <name evidence="1" type="ORF">AMJ87_02150</name>
</gene>
<organism evidence="1 2">
    <name type="scientific">candidate division WOR_3 bacterium SM23_60</name>
    <dbReference type="NCBI Taxonomy" id="1703780"/>
    <lineage>
        <taxon>Bacteria</taxon>
        <taxon>Bacteria division WOR-3</taxon>
    </lineage>
</organism>
<reference evidence="1 2" key="1">
    <citation type="journal article" date="2015" name="Microbiome">
        <title>Genomic resolution of linkages in carbon, nitrogen, and sulfur cycling among widespread estuary sediment bacteria.</title>
        <authorList>
            <person name="Baker B.J."/>
            <person name="Lazar C.S."/>
            <person name="Teske A.P."/>
            <person name="Dick G.J."/>
        </authorList>
    </citation>
    <scope>NUCLEOTIDE SEQUENCE [LARGE SCALE GENOMIC DNA]</scope>
    <source>
        <strain evidence="1">SM23_60</strain>
    </source>
</reference>
<dbReference type="AlphaFoldDB" id="A0A0S8GKY5"/>
<dbReference type="Proteomes" id="UP000051096">
    <property type="component" value="Unassembled WGS sequence"/>
</dbReference>
<sequence>MANHLENLENIFTFILRDTRALRLVDILADRVSFFVEKHITLRDAENFMAYYEYLASTSKERKPLKFEPKLIKKFIDRTYADLEKATQDFRAKKLYEYLENKLGVGEIDEKDMQLMKVIVTQGRMPTIDKLKERIRTAMILKWLQGPVKERLSKDLQDYIVFLATVYGQYQTGGVFDVDWQAYEVPEEDTNIIEREFEVFKLALINVIKRIKAARVKEASSDDGHEQFRFILDSIDHLIEHQENGNLNSVEAFTDKLIVSSFLIYVQDEFVKKDEDLQKFIQLAVSLYYQFRDEHKRHAFRTRG</sequence>
<protein>
    <submittedName>
        <fullName evidence="1">Uncharacterized protein</fullName>
    </submittedName>
</protein>
<accession>A0A0S8GKY5</accession>
<name>A0A0S8GKY5_UNCW3</name>
<dbReference type="EMBL" id="LJUO01000011">
    <property type="protein sequence ID" value="KPK73345.1"/>
    <property type="molecule type" value="Genomic_DNA"/>
</dbReference>
<evidence type="ECO:0000313" key="1">
    <source>
        <dbReference type="EMBL" id="KPK73345.1"/>
    </source>
</evidence>
<evidence type="ECO:0000313" key="2">
    <source>
        <dbReference type="Proteomes" id="UP000051096"/>
    </source>
</evidence>
<proteinExistence type="predicted"/>
<comment type="caution">
    <text evidence="1">The sequence shown here is derived from an EMBL/GenBank/DDBJ whole genome shotgun (WGS) entry which is preliminary data.</text>
</comment>